<dbReference type="GO" id="GO:0015031">
    <property type="term" value="P:protein transport"/>
    <property type="evidence" value="ECO:0007669"/>
    <property type="project" value="UniProtKB-KW"/>
</dbReference>
<evidence type="ECO:0000256" key="4">
    <source>
        <dbReference type="ARBA" id="ARBA00022499"/>
    </source>
</evidence>
<evidence type="ECO:0000259" key="16">
    <source>
        <dbReference type="Pfam" id="PF10568"/>
    </source>
</evidence>
<evidence type="ECO:0000256" key="2">
    <source>
        <dbReference type="ARBA" id="ARBA00009170"/>
    </source>
</evidence>
<dbReference type="GO" id="GO:0001401">
    <property type="term" value="C:SAM complex"/>
    <property type="evidence" value="ECO:0007669"/>
    <property type="project" value="InterPro"/>
</dbReference>
<dbReference type="CDD" id="cd03212">
    <property type="entry name" value="GST_C_Metaxin1_3"/>
    <property type="match status" value="1"/>
</dbReference>
<evidence type="ECO:0000256" key="1">
    <source>
        <dbReference type="ARBA" id="ARBA00004294"/>
    </source>
</evidence>
<keyword evidence="10" id="KW-0496">Mitochondrion</keyword>
<keyword evidence="9 15" id="KW-1133">Transmembrane helix</keyword>
<keyword evidence="6 14" id="KW-1000">Mitochondrion outer membrane</keyword>
<keyword evidence="3" id="KW-0813">Transport</keyword>
<comment type="function">
    <text evidence="12">Involved in transport of proteins into the mitochondrion. Essential for embryonic development.</text>
</comment>
<dbReference type="Pfam" id="PF17171">
    <property type="entry name" value="GST_C_6"/>
    <property type="match status" value="1"/>
</dbReference>
<dbReference type="InterPro" id="IPR033468">
    <property type="entry name" value="Metaxin_GST"/>
</dbReference>
<protein>
    <recommendedName>
        <fullName evidence="14">Metaxin</fullName>
    </recommendedName>
</protein>
<evidence type="ECO:0000256" key="9">
    <source>
        <dbReference type="ARBA" id="ARBA00022989"/>
    </source>
</evidence>
<dbReference type="InterPro" id="IPR017410">
    <property type="entry name" value="Metaxin1/3"/>
</dbReference>
<dbReference type="InterPro" id="IPR040079">
    <property type="entry name" value="Glutathione_S-Trfase"/>
</dbReference>
<keyword evidence="19" id="KW-1185">Reference proteome</keyword>
<dbReference type="InterPro" id="IPR050931">
    <property type="entry name" value="Mito_Protein_Transport_Metaxin"/>
</dbReference>
<keyword evidence="4" id="KW-1017">Isopeptide bond</keyword>
<evidence type="ECO:0000259" key="17">
    <source>
        <dbReference type="Pfam" id="PF17171"/>
    </source>
</evidence>
<evidence type="ECO:0000256" key="12">
    <source>
        <dbReference type="ARBA" id="ARBA00037753"/>
    </source>
</evidence>
<dbReference type="EMBL" id="JANPWB010000016">
    <property type="protein sequence ID" value="KAJ1080658.1"/>
    <property type="molecule type" value="Genomic_DNA"/>
</dbReference>
<dbReference type="SUPFAM" id="SSF47616">
    <property type="entry name" value="GST C-terminal domain-like"/>
    <property type="match status" value="1"/>
</dbReference>
<comment type="subunit">
    <text evidence="13">Interacts with MTX2/metaxin-2. Associates with the mitochondrial contact site and cristae organizing system (MICOS) complex, composed of at least MICOS10/MIC10, CHCHD3/MIC19, CHCHD6/MIC25, APOOL/MIC27, IMMT/MIC60, APOO/MIC23/MIC26 and QIL1/MIC13. This complex was also known under the names MINOS or MitOS complex. The MICOS complex associates with mitochondrial outer membrane proteins SAMM50, MTX1 and MTX2 (together described as components of the mitochondrial outer membrane sorting assembly machinery (SAM) complex) and DNAJC11, mitochondrial inner membrane protein TMEM11 and with HSPA9. The MICOS and SAM complexes together with DNAJC11 are part of a large protein complex spanning both membranes termed the mitochondrial intermembrane space bridging (MIB) complex. Interacts with ARMC1.</text>
</comment>
<feature type="domain" description="Mitochondrial outer membrane transport complex Sam37/metaxin N-terminal" evidence="16">
    <location>
        <begin position="36"/>
        <end position="156"/>
    </location>
</feature>
<dbReference type="PANTHER" id="PTHR12289:SF34">
    <property type="entry name" value="METAXIN-1"/>
    <property type="match status" value="1"/>
</dbReference>
<sequence length="333" mass="37559">MPVLSECGRGREKMAAPMELYCWIGAWGLPSVEPDSLAVLTYARFAGAPLKVHKISNPWRSPSGTLPALKTSDNGVVCQTHKIIAHLRKQKYNADYDLSATQGADTLAFVSLLEEKLLPAHIHTFWVDSKNYVEHTRKWYADVIPFPLNFILPNQMHKRHLERLQTLRGDRWIEDEEELEKELYREAQECMTHLSQRLGTQKFFFGDAPASLDAHVFSYLAPLLKAHLPSSKLQQHLKSLDNLCNYCTSILSIYFSWDGDGPQAPLKAPSGDSADSEEEPHKRRTQVLSVMLGLVAMIGYALLSGIVSIQRVSEVDNGRHAITMEDDDDDEED</sequence>
<dbReference type="CDD" id="cd03078">
    <property type="entry name" value="GST_N_Metaxin1_like"/>
    <property type="match status" value="1"/>
</dbReference>
<dbReference type="Pfam" id="PF10568">
    <property type="entry name" value="Tom37"/>
    <property type="match status" value="1"/>
</dbReference>
<evidence type="ECO:0000313" key="18">
    <source>
        <dbReference type="EMBL" id="KAJ1080658.1"/>
    </source>
</evidence>
<evidence type="ECO:0000256" key="10">
    <source>
        <dbReference type="ARBA" id="ARBA00023128"/>
    </source>
</evidence>
<proteinExistence type="inferred from homology"/>
<keyword evidence="5 15" id="KW-0812">Transmembrane</keyword>
<dbReference type="InterPro" id="IPR019564">
    <property type="entry name" value="Sam37/metaxin_N"/>
</dbReference>
<dbReference type="PIRSF" id="PIRSF038150">
    <property type="entry name" value="Metaxin"/>
    <property type="match status" value="1"/>
</dbReference>
<name>A0AAV7KUK0_PLEWA</name>
<feature type="domain" description="Metaxin glutathione S-transferase" evidence="17">
    <location>
        <begin position="187"/>
        <end position="250"/>
    </location>
</feature>
<gene>
    <name evidence="18" type="ORF">NDU88_000852</name>
</gene>
<comment type="caution">
    <text evidence="18">The sequence shown here is derived from an EMBL/GenBank/DDBJ whole genome shotgun (WGS) entry which is preliminary data.</text>
</comment>
<keyword evidence="11 15" id="KW-0472">Membrane</keyword>
<evidence type="ECO:0000256" key="13">
    <source>
        <dbReference type="ARBA" id="ARBA00046575"/>
    </source>
</evidence>
<comment type="similarity">
    <text evidence="2 14">Belongs to the metaxin family.</text>
</comment>
<dbReference type="InterPro" id="IPR036282">
    <property type="entry name" value="Glutathione-S-Trfase_C_sf"/>
</dbReference>
<dbReference type="SFLD" id="SFLDG01180">
    <property type="entry name" value="SUF1"/>
    <property type="match status" value="1"/>
</dbReference>
<organism evidence="18 19">
    <name type="scientific">Pleurodeles waltl</name>
    <name type="common">Iberian ribbed newt</name>
    <dbReference type="NCBI Taxonomy" id="8319"/>
    <lineage>
        <taxon>Eukaryota</taxon>
        <taxon>Metazoa</taxon>
        <taxon>Chordata</taxon>
        <taxon>Craniata</taxon>
        <taxon>Vertebrata</taxon>
        <taxon>Euteleostomi</taxon>
        <taxon>Amphibia</taxon>
        <taxon>Batrachia</taxon>
        <taxon>Caudata</taxon>
        <taxon>Salamandroidea</taxon>
        <taxon>Salamandridae</taxon>
        <taxon>Pleurodelinae</taxon>
        <taxon>Pleurodeles</taxon>
    </lineage>
</organism>
<evidence type="ECO:0000256" key="8">
    <source>
        <dbReference type="ARBA" id="ARBA00022927"/>
    </source>
</evidence>
<evidence type="ECO:0000256" key="5">
    <source>
        <dbReference type="ARBA" id="ARBA00022692"/>
    </source>
</evidence>
<accession>A0AAV7KUK0</accession>
<keyword evidence="8" id="KW-0653">Protein transport</keyword>
<dbReference type="AlphaFoldDB" id="A0AAV7KUK0"/>
<evidence type="ECO:0000256" key="7">
    <source>
        <dbReference type="ARBA" id="ARBA00022843"/>
    </source>
</evidence>
<evidence type="ECO:0000313" key="19">
    <source>
        <dbReference type="Proteomes" id="UP001066276"/>
    </source>
</evidence>
<keyword evidence="7" id="KW-0832">Ubl conjugation</keyword>
<dbReference type="GO" id="GO:0007005">
    <property type="term" value="P:mitochondrion organization"/>
    <property type="evidence" value="ECO:0007669"/>
    <property type="project" value="InterPro"/>
</dbReference>
<comment type="subcellular location">
    <subcellularLocation>
        <location evidence="1 14">Mitochondrion outer membrane</location>
    </subcellularLocation>
</comment>
<evidence type="ECO:0000256" key="11">
    <source>
        <dbReference type="ARBA" id="ARBA00023136"/>
    </source>
</evidence>
<dbReference type="SFLD" id="SFLDS00019">
    <property type="entry name" value="Glutathione_Transferase_(cytos"/>
    <property type="match status" value="1"/>
</dbReference>
<evidence type="ECO:0000256" key="14">
    <source>
        <dbReference type="PIRNR" id="PIRNR038150"/>
    </source>
</evidence>
<dbReference type="Gene3D" id="1.20.1050.10">
    <property type="match status" value="1"/>
</dbReference>
<feature type="transmembrane region" description="Helical" evidence="15">
    <location>
        <begin position="287"/>
        <end position="309"/>
    </location>
</feature>
<dbReference type="PANTHER" id="PTHR12289">
    <property type="entry name" value="METAXIN RELATED"/>
    <property type="match status" value="1"/>
</dbReference>
<evidence type="ECO:0000256" key="15">
    <source>
        <dbReference type="SAM" id="Phobius"/>
    </source>
</evidence>
<evidence type="ECO:0000256" key="6">
    <source>
        <dbReference type="ARBA" id="ARBA00022787"/>
    </source>
</evidence>
<reference evidence="18" key="1">
    <citation type="journal article" date="2022" name="bioRxiv">
        <title>Sequencing and chromosome-scale assembly of the giantPleurodeles waltlgenome.</title>
        <authorList>
            <person name="Brown T."/>
            <person name="Elewa A."/>
            <person name="Iarovenko S."/>
            <person name="Subramanian E."/>
            <person name="Araus A.J."/>
            <person name="Petzold A."/>
            <person name="Susuki M."/>
            <person name="Suzuki K.-i.T."/>
            <person name="Hayashi T."/>
            <person name="Toyoda A."/>
            <person name="Oliveira C."/>
            <person name="Osipova E."/>
            <person name="Leigh N.D."/>
            <person name="Simon A."/>
            <person name="Yun M.H."/>
        </authorList>
    </citation>
    <scope>NUCLEOTIDE SEQUENCE</scope>
    <source>
        <strain evidence="18">20211129_DDA</strain>
        <tissue evidence="18">Liver</tissue>
    </source>
</reference>
<evidence type="ECO:0000256" key="3">
    <source>
        <dbReference type="ARBA" id="ARBA00022448"/>
    </source>
</evidence>
<dbReference type="Proteomes" id="UP001066276">
    <property type="component" value="Chromosome 12"/>
</dbReference>